<reference evidence="3 4" key="1">
    <citation type="submission" date="2017-11" db="EMBL/GenBank/DDBJ databases">
        <title>Genomic Encyclopedia of Archaeal and Bacterial Type Strains, Phase II (KMG-II): From Individual Species to Whole Genera.</title>
        <authorList>
            <person name="Goeker M."/>
        </authorList>
    </citation>
    <scope>NUCLEOTIDE SEQUENCE [LARGE SCALE GENOMIC DNA]</scope>
    <source>
        <strain evidence="3 4">DSM 27763</strain>
    </source>
</reference>
<organism evidence="3 4">
    <name type="scientific">Mumia flava</name>
    <dbReference type="NCBI Taxonomy" id="1348852"/>
    <lineage>
        <taxon>Bacteria</taxon>
        <taxon>Bacillati</taxon>
        <taxon>Actinomycetota</taxon>
        <taxon>Actinomycetes</taxon>
        <taxon>Propionibacteriales</taxon>
        <taxon>Nocardioidaceae</taxon>
        <taxon>Mumia</taxon>
    </lineage>
</organism>
<evidence type="ECO:0000256" key="1">
    <source>
        <dbReference type="SAM" id="MobiDB-lite"/>
    </source>
</evidence>
<evidence type="ECO:0000259" key="2">
    <source>
        <dbReference type="Pfam" id="PF10979"/>
    </source>
</evidence>
<evidence type="ECO:0000313" key="3">
    <source>
        <dbReference type="EMBL" id="PJJ57805.1"/>
    </source>
</evidence>
<evidence type="ECO:0000313" key="4">
    <source>
        <dbReference type="Proteomes" id="UP000230842"/>
    </source>
</evidence>
<comment type="caution">
    <text evidence="3">The sequence shown here is derived from an EMBL/GenBank/DDBJ whole genome shotgun (WGS) entry which is preliminary data.</text>
</comment>
<gene>
    <name evidence="3" type="ORF">CLV56_2043</name>
</gene>
<dbReference type="AlphaFoldDB" id="A0A2M9BIN4"/>
<sequence>MFEKPEKGRVVTITEEQRLSEAAAWFVESARRTRIDRAYASRVAGAPGRGEAPVAAAQIAAAAVDVLGGLVSTAVRHKGWTPVDLREIVRRRARRDDVALLADLVIAETARHPDERVVPRWRREVDDLGSSRPDDLRSPSGLASALRLAGALDHLPALPRTLPAPGSADASAADPSAVGSSASTARHTHRVRALLAKAESTDHPEEAEALSAKAQELVSRYALDRLLAEGGTPSAATLRRIWIDAPHVSAKALLVDRVARANGCRVALSETLGFASVVGAPSDVDAVGVMAVSLLAQAESAALACGARRDRDGTVRTASFRRSFLLAYAARVGERLAAASRGAAAADPRAADLVVVMSLRDRAAEEALVSIFGSLHERTTSVRSLDGWAAGRAAADTARFGGRDALGAAR</sequence>
<feature type="compositionally biased region" description="Low complexity" evidence="1">
    <location>
        <begin position="164"/>
        <end position="183"/>
    </location>
</feature>
<feature type="domain" description="DUF2786" evidence="2">
    <location>
        <begin position="189"/>
        <end position="225"/>
    </location>
</feature>
<dbReference type="InterPro" id="IPR024498">
    <property type="entry name" value="DUF2786"/>
</dbReference>
<proteinExistence type="predicted"/>
<dbReference type="EMBL" id="PGEZ01000001">
    <property type="protein sequence ID" value="PJJ57805.1"/>
    <property type="molecule type" value="Genomic_DNA"/>
</dbReference>
<dbReference type="OrthoDB" id="3508128at2"/>
<accession>A0A2M9BIN4</accession>
<name>A0A2M9BIN4_9ACTN</name>
<dbReference type="Pfam" id="PF10979">
    <property type="entry name" value="DUF2786"/>
    <property type="match status" value="1"/>
</dbReference>
<feature type="region of interest" description="Disordered" evidence="1">
    <location>
        <begin position="159"/>
        <end position="190"/>
    </location>
</feature>
<dbReference type="RefSeq" id="WP_100414775.1">
    <property type="nucleotide sequence ID" value="NZ_PGEZ01000001.1"/>
</dbReference>
<keyword evidence="4" id="KW-1185">Reference proteome</keyword>
<dbReference type="Proteomes" id="UP000230842">
    <property type="component" value="Unassembled WGS sequence"/>
</dbReference>
<protein>
    <submittedName>
        <fullName evidence="3">Uncharacterized protein DUF2786</fullName>
    </submittedName>
</protein>